<accession>A0A484I870</accession>
<reference evidence="1 2" key="1">
    <citation type="submission" date="2019-02" db="EMBL/GenBank/DDBJ databases">
        <authorList>
            <person name="Lehtovirta-Morley E L."/>
        </authorList>
    </citation>
    <scope>NUCLEOTIDE SEQUENCE [LARGE SCALE GENOMIC DNA]</scope>
    <source>
        <strain evidence="1">NFRAN1</strain>
    </source>
</reference>
<keyword evidence="2" id="KW-1185">Reference proteome</keyword>
<dbReference type="KEGG" id="nfn:NFRAN_1069"/>
<dbReference type="AlphaFoldDB" id="A0A484I870"/>
<sequence length="49" mass="5752">MNKQVRLITCGEYTVYCNGKNVWIEKYLIDLLDLSVVTILHHSENKNNK</sequence>
<proteinExistence type="predicted"/>
<dbReference type="Proteomes" id="UP000294299">
    <property type="component" value="Chromosome NFRAN"/>
</dbReference>
<evidence type="ECO:0000313" key="1">
    <source>
        <dbReference type="EMBL" id="VFJ13391.1"/>
    </source>
</evidence>
<organism evidence="1 2">
    <name type="scientific">Candidatus Nitrosocosmicus franklandianus</name>
    <dbReference type="NCBI Taxonomy" id="1798806"/>
    <lineage>
        <taxon>Archaea</taxon>
        <taxon>Nitrososphaerota</taxon>
        <taxon>Nitrososphaeria</taxon>
        <taxon>Nitrososphaerales</taxon>
        <taxon>Nitrososphaeraceae</taxon>
        <taxon>Candidatus Nitrosocosmicus</taxon>
    </lineage>
</organism>
<protein>
    <submittedName>
        <fullName evidence="1">Uncharacterized protein</fullName>
    </submittedName>
</protein>
<dbReference type="EMBL" id="LR216287">
    <property type="protein sequence ID" value="VFJ13391.1"/>
    <property type="molecule type" value="Genomic_DNA"/>
</dbReference>
<gene>
    <name evidence="1" type="ORF">NFRAN_1069</name>
</gene>
<evidence type="ECO:0000313" key="2">
    <source>
        <dbReference type="Proteomes" id="UP000294299"/>
    </source>
</evidence>
<name>A0A484I870_9ARCH</name>